<dbReference type="Pfam" id="PF00877">
    <property type="entry name" value="NLPC_P60"/>
    <property type="match status" value="1"/>
</dbReference>
<evidence type="ECO:0000313" key="10">
    <source>
        <dbReference type="Proteomes" id="UP001287282"/>
    </source>
</evidence>
<keyword evidence="2" id="KW-0645">Protease</keyword>
<name>A0ABU3X9M1_9BACI</name>
<evidence type="ECO:0000256" key="1">
    <source>
        <dbReference type="ARBA" id="ARBA00007074"/>
    </source>
</evidence>
<feature type="domain" description="SLH" evidence="7">
    <location>
        <begin position="226"/>
        <end position="281"/>
    </location>
</feature>
<evidence type="ECO:0000256" key="4">
    <source>
        <dbReference type="ARBA" id="ARBA00022801"/>
    </source>
</evidence>
<evidence type="ECO:0000259" key="7">
    <source>
        <dbReference type="PROSITE" id="PS51272"/>
    </source>
</evidence>
<gene>
    <name evidence="9" type="ORF">RYX56_08115</name>
</gene>
<feature type="domain" description="SLH" evidence="7">
    <location>
        <begin position="282"/>
        <end position="336"/>
    </location>
</feature>
<dbReference type="SUPFAM" id="SSF54001">
    <property type="entry name" value="Cysteine proteinases"/>
    <property type="match status" value="1"/>
</dbReference>
<feature type="chain" id="PRO_5046983590" evidence="6">
    <location>
        <begin position="27"/>
        <end position="336"/>
    </location>
</feature>
<proteinExistence type="inferred from homology"/>
<dbReference type="InterPro" id="IPR000064">
    <property type="entry name" value="NLP_P60_dom"/>
</dbReference>
<comment type="similarity">
    <text evidence="1">Belongs to the peptidase C40 family.</text>
</comment>
<dbReference type="Proteomes" id="UP001287282">
    <property type="component" value="Unassembled WGS sequence"/>
</dbReference>
<feature type="domain" description="NlpC/P60" evidence="8">
    <location>
        <begin position="27"/>
        <end position="149"/>
    </location>
</feature>
<dbReference type="PANTHER" id="PTHR47053:SF1">
    <property type="entry name" value="MUREIN DD-ENDOPEPTIDASE MEPH-RELATED"/>
    <property type="match status" value="1"/>
</dbReference>
<dbReference type="PROSITE" id="PS51272">
    <property type="entry name" value="SLH"/>
    <property type="match status" value="3"/>
</dbReference>
<accession>A0ABU3X9M1</accession>
<reference evidence="9 10" key="1">
    <citation type="submission" date="2023-10" db="EMBL/GenBank/DDBJ databases">
        <title>Screening of Alkalihalobacillus lindianensis BZ-TG-R113 and Its Alleviation of Salt Stress on Rapeseed Growth.</title>
        <authorList>
            <person name="Zhao B."/>
            <person name="Guo T."/>
        </authorList>
    </citation>
    <scope>NUCLEOTIDE SEQUENCE [LARGE SCALE GENOMIC DNA]</scope>
    <source>
        <strain evidence="9 10">BZ-TG-R113</strain>
    </source>
</reference>
<dbReference type="InterPro" id="IPR001119">
    <property type="entry name" value="SLH_dom"/>
</dbReference>
<evidence type="ECO:0000256" key="2">
    <source>
        <dbReference type="ARBA" id="ARBA00022670"/>
    </source>
</evidence>
<dbReference type="RefSeq" id="WP_317121569.1">
    <property type="nucleotide sequence ID" value="NZ_JAWJBA010000002.1"/>
</dbReference>
<dbReference type="InterPro" id="IPR051202">
    <property type="entry name" value="Peptidase_C40"/>
</dbReference>
<dbReference type="EMBL" id="JAWJBA010000002">
    <property type="protein sequence ID" value="MDV2684332.1"/>
    <property type="molecule type" value="Genomic_DNA"/>
</dbReference>
<dbReference type="Gene3D" id="3.90.1720.10">
    <property type="entry name" value="endopeptidase domain like (from Nostoc punctiforme)"/>
    <property type="match status" value="1"/>
</dbReference>
<feature type="domain" description="SLH" evidence="7">
    <location>
        <begin position="162"/>
        <end position="225"/>
    </location>
</feature>
<feature type="signal peptide" evidence="6">
    <location>
        <begin position="1"/>
        <end position="26"/>
    </location>
</feature>
<dbReference type="PANTHER" id="PTHR47053">
    <property type="entry name" value="MUREIN DD-ENDOPEPTIDASE MEPH-RELATED"/>
    <property type="match status" value="1"/>
</dbReference>
<keyword evidence="3 6" id="KW-0732">Signal</keyword>
<comment type="caution">
    <text evidence="9">The sequence shown here is derived from an EMBL/GenBank/DDBJ whole genome shotgun (WGS) entry which is preliminary data.</text>
</comment>
<dbReference type="PROSITE" id="PS51935">
    <property type="entry name" value="NLPC_P60"/>
    <property type="match status" value="1"/>
</dbReference>
<evidence type="ECO:0000256" key="5">
    <source>
        <dbReference type="ARBA" id="ARBA00022807"/>
    </source>
</evidence>
<evidence type="ECO:0000313" key="9">
    <source>
        <dbReference type="EMBL" id="MDV2684332.1"/>
    </source>
</evidence>
<keyword evidence="10" id="KW-1185">Reference proteome</keyword>
<dbReference type="InterPro" id="IPR038765">
    <property type="entry name" value="Papain-like_cys_pep_sf"/>
</dbReference>
<sequence length="336" mass="36954">MNKKLVALCMSLVMLITLIPVEQASASSTADKIVSIAKEYTGTPYRYGGTTPSGFDCSGYIQYVFNKEDISLPRTTSQQARVGTSVNKSQLQKGDLVFFDINGSGISHAGIYIGNDNFIHASSSRGVSVASVNDPHYWKDRYHSARRVIEPEVTKEALEELPAGQYHDVRSNFWARTEIKRVGEQGYITGYEGSIFKPNNDVTRAQVAIILSRTLDLKPTGNTGDFNDVNKNFHAYDEVMAVADAGLFNGNSSGNFNPNEPFTREHLAVVFSRAFDLPNASQETAFKDVDPSRQSYSSIQRLAASGITTGYEDQTFRPGNTTTRAQLAVFLDNAIN</sequence>
<evidence type="ECO:0000256" key="6">
    <source>
        <dbReference type="SAM" id="SignalP"/>
    </source>
</evidence>
<protein>
    <submittedName>
        <fullName evidence="9">S-layer homology domain-containing protein</fullName>
    </submittedName>
</protein>
<organism evidence="9 10">
    <name type="scientific">Alkalihalophilus lindianensis</name>
    <dbReference type="NCBI Taxonomy" id="1630542"/>
    <lineage>
        <taxon>Bacteria</taxon>
        <taxon>Bacillati</taxon>
        <taxon>Bacillota</taxon>
        <taxon>Bacilli</taxon>
        <taxon>Bacillales</taxon>
        <taxon>Bacillaceae</taxon>
        <taxon>Alkalihalophilus</taxon>
    </lineage>
</organism>
<dbReference type="Pfam" id="PF00395">
    <property type="entry name" value="SLH"/>
    <property type="match status" value="3"/>
</dbReference>
<keyword evidence="5" id="KW-0788">Thiol protease</keyword>
<keyword evidence="4" id="KW-0378">Hydrolase</keyword>
<evidence type="ECO:0000259" key="8">
    <source>
        <dbReference type="PROSITE" id="PS51935"/>
    </source>
</evidence>
<evidence type="ECO:0000256" key="3">
    <source>
        <dbReference type="ARBA" id="ARBA00022729"/>
    </source>
</evidence>